<dbReference type="EMBL" id="FORA01000001">
    <property type="protein sequence ID" value="SFI40358.1"/>
    <property type="molecule type" value="Genomic_DNA"/>
</dbReference>
<dbReference type="Pfam" id="PF04290">
    <property type="entry name" value="DctQ"/>
    <property type="match status" value="1"/>
</dbReference>
<feature type="domain" description="Tripartite ATP-independent periplasmic transporters DctQ component" evidence="8">
    <location>
        <begin position="132"/>
        <end position="202"/>
    </location>
</feature>
<dbReference type="AlphaFoldDB" id="A0A1I3HX65"/>
<comment type="function">
    <text evidence="7">Part of the tripartite ATP-independent periplasmic (TRAP) transport system.</text>
</comment>
<evidence type="ECO:0000256" key="5">
    <source>
        <dbReference type="ARBA" id="ARBA00022989"/>
    </source>
</evidence>
<keyword evidence="2 7" id="KW-0813">Transport</keyword>
<keyword evidence="5 7" id="KW-1133">Transmembrane helix</keyword>
<evidence type="ECO:0000256" key="1">
    <source>
        <dbReference type="ARBA" id="ARBA00004651"/>
    </source>
</evidence>
<dbReference type="STRING" id="390807.SAMN04488095_0739"/>
<name>A0A1I3HX65_9RHOB</name>
<evidence type="ECO:0000256" key="2">
    <source>
        <dbReference type="ARBA" id="ARBA00022448"/>
    </source>
</evidence>
<accession>A0A1I3HX65</accession>
<feature type="transmembrane region" description="Helical" evidence="7">
    <location>
        <begin position="181"/>
        <end position="204"/>
    </location>
</feature>
<evidence type="ECO:0000313" key="9">
    <source>
        <dbReference type="EMBL" id="SFI40358.1"/>
    </source>
</evidence>
<evidence type="ECO:0000256" key="7">
    <source>
        <dbReference type="RuleBase" id="RU369079"/>
    </source>
</evidence>
<protein>
    <recommendedName>
        <fullName evidence="7">TRAP transporter small permease protein</fullName>
    </recommendedName>
</protein>
<keyword evidence="4 7" id="KW-0812">Transmembrane</keyword>
<keyword evidence="6 7" id="KW-0472">Membrane</keyword>
<comment type="similarity">
    <text evidence="7">Belongs to the TRAP transporter small permease family.</text>
</comment>
<comment type="subcellular location">
    <subcellularLocation>
        <location evidence="7">Cell inner membrane</location>
        <topology evidence="7">Multi-pass membrane protein</topology>
    </subcellularLocation>
    <subcellularLocation>
        <location evidence="1">Cell membrane</location>
        <topology evidence="1">Multi-pass membrane protein</topology>
    </subcellularLocation>
</comment>
<feature type="transmembrane region" description="Helical" evidence="7">
    <location>
        <begin position="96"/>
        <end position="118"/>
    </location>
</feature>
<organism evidence="9 10">
    <name type="scientific">Jannaschia pohangensis</name>
    <dbReference type="NCBI Taxonomy" id="390807"/>
    <lineage>
        <taxon>Bacteria</taxon>
        <taxon>Pseudomonadati</taxon>
        <taxon>Pseudomonadota</taxon>
        <taxon>Alphaproteobacteria</taxon>
        <taxon>Rhodobacterales</taxon>
        <taxon>Roseobacteraceae</taxon>
        <taxon>Jannaschia</taxon>
    </lineage>
</organism>
<evidence type="ECO:0000259" key="8">
    <source>
        <dbReference type="Pfam" id="PF04290"/>
    </source>
</evidence>
<dbReference type="OrthoDB" id="9794346at2"/>
<gene>
    <name evidence="9" type="ORF">SAMN04488095_0739</name>
</gene>
<evidence type="ECO:0000313" key="10">
    <source>
        <dbReference type="Proteomes" id="UP000199110"/>
    </source>
</evidence>
<evidence type="ECO:0000256" key="3">
    <source>
        <dbReference type="ARBA" id="ARBA00022475"/>
    </source>
</evidence>
<feature type="transmembrane region" description="Helical" evidence="7">
    <location>
        <begin position="249"/>
        <end position="271"/>
    </location>
</feature>
<feature type="transmembrane region" description="Helical" evidence="7">
    <location>
        <begin position="143"/>
        <end position="160"/>
    </location>
</feature>
<proteinExistence type="inferred from homology"/>
<evidence type="ECO:0000256" key="4">
    <source>
        <dbReference type="ARBA" id="ARBA00022692"/>
    </source>
</evidence>
<sequence length="305" mass="35384">MLDALIWFFKNLALAYYNLGYALTHPSSWLAWTRSFETPEDKESLMRFVFYGASVEFFFVIFAIFLTITAIGIFSRPFLWSVVRGSEATMNWIGRIAAWAGLLMVLQQVMIVFLQRIFRVSEISVGPFGTTFTRDLSWYSEELKLYNAIIVCLCVSWTFIQGGHVRVDLVYSAVGHRTKRAIDMFGSLIFMMPALVLIWMYGWYYLWGSLISPRLAADADLDKLFQRARGVRWNVETIGFSPNGFDAYWMFKVLITLFAATVFIQACTFFWRSWLEFREGELSADRYLDRDILGDEDAERAAQIH</sequence>
<comment type="caution">
    <text evidence="7">Lacks conserved residue(s) required for the propagation of feature annotation.</text>
</comment>
<keyword evidence="7" id="KW-0997">Cell inner membrane</keyword>
<feature type="transmembrane region" description="Helical" evidence="7">
    <location>
        <begin position="48"/>
        <end position="75"/>
    </location>
</feature>
<evidence type="ECO:0000256" key="6">
    <source>
        <dbReference type="ARBA" id="ARBA00023136"/>
    </source>
</evidence>
<dbReference type="GO" id="GO:0022857">
    <property type="term" value="F:transmembrane transporter activity"/>
    <property type="evidence" value="ECO:0007669"/>
    <property type="project" value="UniProtKB-UniRule"/>
</dbReference>
<dbReference type="InterPro" id="IPR055348">
    <property type="entry name" value="DctQ"/>
</dbReference>
<dbReference type="RefSeq" id="WP_092777219.1">
    <property type="nucleotide sequence ID" value="NZ_FORA01000001.1"/>
</dbReference>
<keyword evidence="3" id="KW-1003">Cell membrane</keyword>
<comment type="subunit">
    <text evidence="7">The complex comprises the extracytoplasmic solute receptor protein and the two transmembrane proteins.</text>
</comment>
<keyword evidence="10" id="KW-1185">Reference proteome</keyword>
<reference evidence="9 10" key="1">
    <citation type="submission" date="2016-10" db="EMBL/GenBank/DDBJ databases">
        <authorList>
            <person name="de Groot N.N."/>
        </authorList>
    </citation>
    <scope>NUCLEOTIDE SEQUENCE [LARGE SCALE GENOMIC DNA]</scope>
    <source>
        <strain evidence="9 10">DSM 19073</strain>
    </source>
</reference>
<dbReference type="GO" id="GO:0005886">
    <property type="term" value="C:plasma membrane"/>
    <property type="evidence" value="ECO:0007669"/>
    <property type="project" value="UniProtKB-SubCell"/>
</dbReference>
<dbReference type="Proteomes" id="UP000199110">
    <property type="component" value="Unassembled WGS sequence"/>
</dbReference>